<accession>A0A0F9YDH2</accession>
<comment type="caution">
    <text evidence="2">The sequence shown here is derived from an EMBL/GenBank/DDBJ whole genome shotgun (WGS) entry which is preliminary data.</text>
</comment>
<feature type="transmembrane region" description="Helical" evidence="1">
    <location>
        <begin position="37"/>
        <end position="58"/>
    </location>
</feature>
<proteinExistence type="predicted"/>
<feature type="transmembrane region" description="Helical" evidence="1">
    <location>
        <begin position="79"/>
        <end position="101"/>
    </location>
</feature>
<evidence type="ECO:0000313" key="3">
    <source>
        <dbReference type="Proteomes" id="UP000034934"/>
    </source>
</evidence>
<dbReference type="AlphaFoldDB" id="A0A0F9YDH2"/>
<dbReference type="EMBL" id="LBOG01000009">
    <property type="protein sequence ID" value="KKP29719.1"/>
    <property type="molecule type" value="Genomic_DNA"/>
</dbReference>
<protein>
    <submittedName>
        <fullName evidence="2">Uncharacterized protein</fullName>
    </submittedName>
</protein>
<dbReference type="Proteomes" id="UP000034934">
    <property type="component" value="Unassembled WGS sequence"/>
</dbReference>
<dbReference type="Pfam" id="PF18895">
    <property type="entry name" value="T4SS_pilin"/>
    <property type="match status" value="1"/>
</dbReference>
<evidence type="ECO:0000313" key="2">
    <source>
        <dbReference type="EMBL" id="KKP29719.1"/>
    </source>
</evidence>
<name>A0A0F9YDH2_9BACT</name>
<evidence type="ECO:0000256" key="1">
    <source>
        <dbReference type="SAM" id="Phobius"/>
    </source>
</evidence>
<keyword evidence="1" id="KW-0472">Membrane</keyword>
<organism evidence="2 3">
    <name type="scientific">Candidatus Nomurabacteria bacterium GW2011_GWF1_31_48</name>
    <dbReference type="NCBI Taxonomy" id="1618767"/>
    <lineage>
        <taxon>Bacteria</taxon>
        <taxon>Candidatus Nomuraibacteriota</taxon>
    </lineage>
</organism>
<reference evidence="2 3" key="1">
    <citation type="journal article" date="2015" name="Nature">
        <title>rRNA introns, odd ribosomes, and small enigmatic genomes across a large radiation of phyla.</title>
        <authorList>
            <person name="Brown C.T."/>
            <person name="Hug L.A."/>
            <person name="Thomas B.C."/>
            <person name="Sharon I."/>
            <person name="Castelle C.J."/>
            <person name="Singh A."/>
            <person name="Wilkins M.J."/>
            <person name="Williams K.H."/>
            <person name="Banfield J.F."/>
        </authorList>
    </citation>
    <scope>NUCLEOTIDE SEQUENCE [LARGE SCALE GENOMIC DNA]</scope>
</reference>
<dbReference type="InterPro" id="IPR043993">
    <property type="entry name" value="T4SS_pilin"/>
</dbReference>
<gene>
    <name evidence="2" type="ORF">UR19_C0009G0006</name>
</gene>
<keyword evidence="1" id="KW-1133">Transmembrane helix</keyword>
<sequence length="114" mass="12326">MFKLIPQALAQEITNPALGAGVPTESGAGLAFYIANLWRTIVTLGGVAFLLYFVWGGFEWMIAGGDKTKIESAQHKISSALIGLIVLIASYAITLFIQGVFKINLLRPVFINNI</sequence>
<keyword evidence="1" id="KW-0812">Transmembrane</keyword>